<sequence length="42" mass="4781">MVVMVFCLFVLAARQLFILVCHLRFGNLPWACAVGRFLPAQE</sequence>
<protein>
    <submittedName>
        <fullName evidence="1">Uncharacterized protein</fullName>
    </submittedName>
</protein>
<reference evidence="2" key="2">
    <citation type="submission" date="2014-09" db="EMBL/GenBank/DDBJ databases">
        <authorList>
            <consortium name="NBRP consortium"/>
            <person name="Sawabe T."/>
            <person name="Meirelles P."/>
            <person name="Nakanishi M."/>
            <person name="Sayaka M."/>
            <person name="Hattori M."/>
            <person name="Ohkuma M."/>
        </authorList>
    </citation>
    <scope>NUCLEOTIDE SEQUENCE [LARGE SCALE GENOMIC DNA]</scope>
    <source>
        <strain evidence="2">JCM 19239</strain>
    </source>
</reference>
<reference evidence="2" key="1">
    <citation type="submission" date="2014-09" db="EMBL/GenBank/DDBJ databases">
        <title>Vibrio variabilis JCM 19239. (C206) whole genome shotgun sequence.</title>
        <authorList>
            <person name="Sawabe T."/>
            <person name="Meirelles P."/>
            <person name="Nakanishi M."/>
            <person name="Sayaka M."/>
            <person name="Hattori M."/>
            <person name="Ohkuma M."/>
        </authorList>
    </citation>
    <scope>NUCLEOTIDE SEQUENCE [LARGE SCALE GENOMIC DNA]</scope>
    <source>
        <strain evidence="2">JCM 19239</strain>
    </source>
</reference>
<gene>
    <name evidence="1" type="ORF">JCM19239_1991</name>
</gene>
<name>A0ABQ0J6Y9_9VIBR</name>
<organism evidence="1 2">
    <name type="scientific">Vibrio variabilis</name>
    <dbReference type="NCBI Taxonomy" id="990271"/>
    <lineage>
        <taxon>Bacteria</taxon>
        <taxon>Pseudomonadati</taxon>
        <taxon>Pseudomonadota</taxon>
        <taxon>Gammaproteobacteria</taxon>
        <taxon>Vibrionales</taxon>
        <taxon>Vibrionaceae</taxon>
        <taxon>Vibrio</taxon>
    </lineage>
</organism>
<evidence type="ECO:0000313" key="2">
    <source>
        <dbReference type="Proteomes" id="UP000029223"/>
    </source>
</evidence>
<dbReference type="Proteomes" id="UP000029223">
    <property type="component" value="Unassembled WGS sequence"/>
</dbReference>
<keyword evidence="2" id="KW-1185">Reference proteome</keyword>
<dbReference type="EMBL" id="BBMS01000004">
    <property type="protein sequence ID" value="GAL24537.1"/>
    <property type="molecule type" value="Genomic_DNA"/>
</dbReference>
<comment type="caution">
    <text evidence="1">The sequence shown here is derived from an EMBL/GenBank/DDBJ whole genome shotgun (WGS) entry which is preliminary data.</text>
</comment>
<accession>A0ABQ0J6Y9</accession>
<evidence type="ECO:0000313" key="1">
    <source>
        <dbReference type="EMBL" id="GAL24537.1"/>
    </source>
</evidence>
<proteinExistence type="predicted"/>